<proteinExistence type="predicted"/>
<name>A0A937DE27_9BACT</name>
<evidence type="ECO:0000313" key="12">
    <source>
        <dbReference type="EMBL" id="MBL0764822.1"/>
    </source>
</evidence>
<dbReference type="CDD" id="cd00402">
    <property type="entry name" value="Riboflavin_synthase_like"/>
    <property type="match status" value="1"/>
</dbReference>
<dbReference type="PANTHER" id="PTHR21098:SF12">
    <property type="entry name" value="RIBOFLAVIN SYNTHASE"/>
    <property type="match status" value="1"/>
</dbReference>
<dbReference type="Gene3D" id="2.40.30.20">
    <property type="match status" value="2"/>
</dbReference>
<keyword evidence="7 12" id="KW-0808">Transferase</keyword>
<evidence type="ECO:0000256" key="5">
    <source>
        <dbReference type="ARBA" id="ARBA00013950"/>
    </source>
</evidence>
<dbReference type="NCBIfam" id="NF006767">
    <property type="entry name" value="PRK09289.1"/>
    <property type="match status" value="1"/>
</dbReference>
<dbReference type="InterPro" id="IPR026017">
    <property type="entry name" value="Lumazine-bd_dom"/>
</dbReference>
<dbReference type="SUPFAM" id="SSF63380">
    <property type="entry name" value="Riboflavin synthase domain-like"/>
    <property type="match status" value="2"/>
</dbReference>
<evidence type="ECO:0000256" key="7">
    <source>
        <dbReference type="ARBA" id="ARBA00022679"/>
    </source>
</evidence>
<protein>
    <recommendedName>
        <fullName evidence="5 9">Riboflavin synthase</fullName>
        <ecNumber evidence="4 9">2.5.1.9</ecNumber>
    </recommendedName>
</protein>
<dbReference type="PIRSF" id="PIRSF000498">
    <property type="entry name" value="Riboflavin_syn_A"/>
    <property type="match status" value="1"/>
</dbReference>
<dbReference type="GO" id="GO:0004746">
    <property type="term" value="F:riboflavin synthase activity"/>
    <property type="evidence" value="ECO:0007669"/>
    <property type="project" value="UniProtKB-UniRule"/>
</dbReference>
<comment type="pathway">
    <text evidence="3">Cofactor biosynthesis; riboflavin biosynthesis; riboflavin from 2-hydroxy-3-oxobutyl phosphate and 5-amino-6-(D-ribitylamino)uracil: step 2/2.</text>
</comment>
<keyword evidence="8" id="KW-0677">Repeat</keyword>
<comment type="caution">
    <text evidence="12">The sequence shown here is derived from an EMBL/GenBank/DDBJ whole genome shotgun (WGS) entry which is preliminary data.</text>
</comment>
<dbReference type="RefSeq" id="WP_201918757.1">
    <property type="nucleotide sequence ID" value="NZ_JAERQG010000001.1"/>
</dbReference>
<dbReference type="PROSITE" id="PS51177">
    <property type="entry name" value="LUMAZINE_BIND"/>
    <property type="match status" value="2"/>
</dbReference>
<sequence>MFTGIIEETGKVLSAVKDKSNLILTIKSHISEELKIDQSVSHNGVCLTVTELHPGAHTVVAIDETLKKSNIGNIKDGDLVNLERCMQMNGRLDGHIVQGHVDAKSKCMGVEESDGSWLFTFSYNSHDNVLVEKGSVCINGVSLTCFEVTDDSFKVAIIPYTFEHTNFKKIKKNDEVNIEFDIIGKYVHKLVGLNKK</sequence>
<evidence type="ECO:0000256" key="4">
    <source>
        <dbReference type="ARBA" id="ARBA00012827"/>
    </source>
</evidence>
<evidence type="ECO:0000256" key="3">
    <source>
        <dbReference type="ARBA" id="ARBA00004887"/>
    </source>
</evidence>
<dbReference type="InterPro" id="IPR017938">
    <property type="entry name" value="Riboflavin_synthase-like_b-brl"/>
</dbReference>
<dbReference type="NCBIfam" id="TIGR00187">
    <property type="entry name" value="ribE"/>
    <property type="match status" value="1"/>
</dbReference>
<gene>
    <name evidence="12" type="ORF">JKP34_06135</name>
</gene>
<keyword evidence="6" id="KW-0686">Riboflavin biosynthesis</keyword>
<evidence type="ECO:0000256" key="8">
    <source>
        <dbReference type="ARBA" id="ARBA00022737"/>
    </source>
</evidence>
<dbReference type="EC" id="2.5.1.9" evidence="4 9"/>
<keyword evidence="13" id="KW-1185">Reference proteome</keyword>
<organism evidence="12 13">
    <name type="scientific">Marivirga atlantica</name>
    <dbReference type="NCBI Taxonomy" id="1548457"/>
    <lineage>
        <taxon>Bacteria</taxon>
        <taxon>Pseudomonadati</taxon>
        <taxon>Bacteroidota</taxon>
        <taxon>Cytophagia</taxon>
        <taxon>Cytophagales</taxon>
        <taxon>Marivirgaceae</taxon>
        <taxon>Marivirga</taxon>
    </lineage>
</organism>
<dbReference type="Proteomes" id="UP000642920">
    <property type="component" value="Unassembled WGS sequence"/>
</dbReference>
<reference evidence="12" key="1">
    <citation type="submission" date="2021-01" db="EMBL/GenBank/DDBJ databases">
        <title>Marivirga sp. nov., isolated from intertidal surface sediments.</title>
        <authorList>
            <person name="Zhang M."/>
        </authorList>
    </citation>
    <scope>NUCLEOTIDE SEQUENCE</scope>
    <source>
        <strain evidence="12">SM1354</strain>
    </source>
</reference>
<evidence type="ECO:0000259" key="11">
    <source>
        <dbReference type="PROSITE" id="PS51177"/>
    </source>
</evidence>
<dbReference type="InterPro" id="IPR001783">
    <property type="entry name" value="Lumazine-bd"/>
</dbReference>
<dbReference type="Pfam" id="PF00677">
    <property type="entry name" value="Lum_binding"/>
    <property type="match status" value="2"/>
</dbReference>
<evidence type="ECO:0000256" key="6">
    <source>
        <dbReference type="ARBA" id="ARBA00022619"/>
    </source>
</evidence>
<dbReference type="PANTHER" id="PTHR21098">
    <property type="entry name" value="RIBOFLAVIN SYNTHASE ALPHA CHAIN"/>
    <property type="match status" value="1"/>
</dbReference>
<evidence type="ECO:0000256" key="2">
    <source>
        <dbReference type="ARBA" id="ARBA00002803"/>
    </source>
</evidence>
<feature type="repeat" description="Lumazine-binding" evidence="10">
    <location>
        <begin position="1"/>
        <end position="95"/>
    </location>
</feature>
<accession>A0A937DE27</accession>
<comment type="catalytic activity">
    <reaction evidence="1">
        <text>2 6,7-dimethyl-8-(1-D-ribityl)lumazine + H(+) = 5-amino-6-(D-ribitylamino)uracil + riboflavin</text>
        <dbReference type="Rhea" id="RHEA:20772"/>
        <dbReference type="ChEBI" id="CHEBI:15378"/>
        <dbReference type="ChEBI" id="CHEBI:15934"/>
        <dbReference type="ChEBI" id="CHEBI:57986"/>
        <dbReference type="ChEBI" id="CHEBI:58201"/>
        <dbReference type="EC" id="2.5.1.9"/>
    </reaction>
</comment>
<evidence type="ECO:0000256" key="1">
    <source>
        <dbReference type="ARBA" id="ARBA00000968"/>
    </source>
</evidence>
<dbReference type="InterPro" id="IPR023366">
    <property type="entry name" value="ATP_synth_asu-like_sf"/>
</dbReference>
<evidence type="ECO:0000256" key="10">
    <source>
        <dbReference type="PROSITE-ProRule" id="PRU00524"/>
    </source>
</evidence>
<evidence type="ECO:0000256" key="9">
    <source>
        <dbReference type="NCBIfam" id="TIGR00187"/>
    </source>
</evidence>
<dbReference type="EMBL" id="JAERQG010000001">
    <property type="protein sequence ID" value="MBL0764822.1"/>
    <property type="molecule type" value="Genomic_DNA"/>
</dbReference>
<comment type="function">
    <text evidence="2">Catalyzes the dismutation of two molecules of 6,7-dimethyl-8-ribityllumazine, resulting in the formation of riboflavin and 5-amino-6-(D-ribitylamino)uracil.</text>
</comment>
<feature type="domain" description="Lumazine-binding" evidence="11">
    <location>
        <begin position="1"/>
        <end position="95"/>
    </location>
</feature>
<feature type="domain" description="Lumazine-binding" evidence="11">
    <location>
        <begin position="96"/>
        <end position="191"/>
    </location>
</feature>
<feature type="repeat" description="Lumazine-binding" evidence="10">
    <location>
        <begin position="96"/>
        <end position="191"/>
    </location>
</feature>
<dbReference type="AlphaFoldDB" id="A0A937DE27"/>
<dbReference type="GO" id="GO:0009231">
    <property type="term" value="P:riboflavin biosynthetic process"/>
    <property type="evidence" value="ECO:0007669"/>
    <property type="project" value="UniProtKB-KW"/>
</dbReference>
<evidence type="ECO:0000313" key="13">
    <source>
        <dbReference type="Proteomes" id="UP000642920"/>
    </source>
</evidence>